<dbReference type="CDD" id="cd05936">
    <property type="entry name" value="FC-FACS_FadD_like"/>
    <property type="match status" value="1"/>
</dbReference>
<proteinExistence type="inferred from homology"/>
<dbReference type="RefSeq" id="WP_098174627.1">
    <property type="nucleotide sequence ID" value="NZ_NUEQ01000004.1"/>
</dbReference>
<comment type="caution">
    <text evidence="5">The sequence shown here is derived from an EMBL/GenBank/DDBJ whole genome shotgun (WGS) entry which is preliminary data.</text>
</comment>
<gene>
    <name evidence="5" type="ORF">CN689_01580</name>
</gene>
<dbReference type="EMBL" id="NUEQ01000004">
    <property type="protein sequence ID" value="PEJ37614.1"/>
    <property type="molecule type" value="Genomic_DNA"/>
</dbReference>
<evidence type="ECO:0000313" key="6">
    <source>
        <dbReference type="Proteomes" id="UP000220106"/>
    </source>
</evidence>
<sequence length="539" mass="59989">MDRPWNKHIPSGNPMEIDIPEISLTDLFYQSVGLYPDKTAITFMDQTYTYFELGQLVKRCARILADDGVKKGDRVAIMLPNCPQYPISFFGTLLNGAIVVQINPMYKANELIHVLKDSGARHIIVLDKLYPTVEAILTETRVEKTISVSMENGRCELTKRLMKIIEADFTVPIEPDEDVAVLQYTGGTTGRSKGAMLSHRNIVANTLQSAATSQINTQKAKERVLAVSPLFHVYGMTSAMNLTFYNGGNLIIVPRFEVAEIVDIINKLKPTIFPAVPTMYIALLQYYQSHPFDLRSLKTCTSGSSPLPLNVLSRFNEVSGSMIAEGYGLSEASPVTHRNPVKGLQKPGSIGIPIPNTDAAIIDSITGEPSLLVDTPGELVIKGPQVMKGYWGMPEETLQAIQNGWLYTGDIAKMDEDGFFYIVGRKKEMIIASGFNIYPIEIEEVFYSHPKVLEAAVFGVPDQYRGETVHAAVVIKPNEWITEKELNEYCRKQLAAFKIPEVITFQSELPKTAVGKILKRKLQEKYKAAYPVMNENANK</sequence>
<dbReference type="PANTHER" id="PTHR43767">
    <property type="entry name" value="LONG-CHAIN-FATTY-ACID--COA LIGASE"/>
    <property type="match status" value="1"/>
</dbReference>
<dbReference type="InterPro" id="IPR045851">
    <property type="entry name" value="AMP-bd_C_sf"/>
</dbReference>
<dbReference type="Gene3D" id="3.30.300.30">
    <property type="match status" value="1"/>
</dbReference>
<dbReference type="Gene3D" id="3.40.50.12780">
    <property type="entry name" value="N-terminal domain of ligase-like"/>
    <property type="match status" value="1"/>
</dbReference>
<dbReference type="SUPFAM" id="SSF56801">
    <property type="entry name" value="Acetyl-CoA synthetase-like"/>
    <property type="match status" value="1"/>
</dbReference>
<protein>
    <submittedName>
        <fullName evidence="5">Long-chain fatty acid--CoA ligase</fullName>
    </submittedName>
</protein>
<dbReference type="InterPro" id="IPR050237">
    <property type="entry name" value="ATP-dep_AMP-bd_enzyme"/>
</dbReference>
<dbReference type="PANTHER" id="PTHR43767:SF1">
    <property type="entry name" value="NONRIBOSOMAL PEPTIDE SYNTHASE PES1 (EUROFUNG)-RELATED"/>
    <property type="match status" value="1"/>
</dbReference>
<dbReference type="InterPro" id="IPR000873">
    <property type="entry name" value="AMP-dep_synth/lig_dom"/>
</dbReference>
<feature type="domain" description="AMP-dependent synthetase/ligase" evidence="3">
    <location>
        <begin position="30"/>
        <end position="391"/>
    </location>
</feature>
<evidence type="ECO:0000313" key="5">
    <source>
        <dbReference type="EMBL" id="PEJ37614.1"/>
    </source>
</evidence>
<dbReference type="GO" id="GO:0016878">
    <property type="term" value="F:acid-thiol ligase activity"/>
    <property type="evidence" value="ECO:0007669"/>
    <property type="project" value="UniProtKB-ARBA"/>
</dbReference>
<dbReference type="Pfam" id="PF00501">
    <property type="entry name" value="AMP-binding"/>
    <property type="match status" value="1"/>
</dbReference>
<dbReference type="InterPro" id="IPR020845">
    <property type="entry name" value="AMP-binding_CS"/>
</dbReference>
<feature type="domain" description="AMP-binding enzyme C-terminal" evidence="4">
    <location>
        <begin position="441"/>
        <end position="516"/>
    </location>
</feature>
<evidence type="ECO:0000256" key="2">
    <source>
        <dbReference type="ARBA" id="ARBA00022598"/>
    </source>
</evidence>
<dbReference type="InterPro" id="IPR042099">
    <property type="entry name" value="ANL_N_sf"/>
</dbReference>
<organism evidence="5 6">
    <name type="scientific">Peribacillus butanolivorans</name>
    <dbReference type="NCBI Taxonomy" id="421767"/>
    <lineage>
        <taxon>Bacteria</taxon>
        <taxon>Bacillati</taxon>
        <taxon>Bacillota</taxon>
        <taxon>Bacilli</taxon>
        <taxon>Bacillales</taxon>
        <taxon>Bacillaceae</taxon>
        <taxon>Peribacillus</taxon>
    </lineage>
</organism>
<dbReference type="AlphaFoldDB" id="A0AAX0S9G1"/>
<accession>A0AAX0S9G1</accession>
<dbReference type="FunFam" id="3.40.50.12780:FF:000003">
    <property type="entry name" value="Long-chain-fatty-acid--CoA ligase FadD"/>
    <property type="match status" value="1"/>
</dbReference>
<dbReference type="Pfam" id="PF13193">
    <property type="entry name" value="AMP-binding_C"/>
    <property type="match status" value="1"/>
</dbReference>
<comment type="similarity">
    <text evidence="1">Belongs to the ATP-dependent AMP-binding enzyme family.</text>
</comment>
<evidence type="ECO:0000256" key="1">
    <source>
        <dbReference type="ARBA" id="ARBA00006432"/>
    </source>
</evidence>
<name>A0AAX0S9G1_9BACI</name>
<keyword evidence="2 5" id="KW-0436">Ligase</keyword>
<evidence type="ECO:0000259" key="3">
    <source>
        <dbReference type="Pfam" id="PF00501"/>
    </source>
</evidence>
<dbReference type="PROSITE" id="PS00455">
    <property type="entry name" value="AMP_BINDING"/>
    <property type="match status" value="1"/>
</dbReference>
<dbReference type="InterPro" id="IPR025110">
    <property type="entry name" value="AMP-bd_C"/>
</dbReference>
<dbReference type="FunFam" id="3.30.300.30:FF:000008">
    <property type="entry name" value="2,3-dihydroxybenzoate-AMP ligase"/>
    <property type="match status" value="1"/>
</dbReference>
<dbReference type="Proteomes" id="UP000220106">
    <property type="component" value="Unassembled WGS sequence"/>
</dbReference>
<reference evidence="5 6" key="1">
    <citation type="submission" date="2017-09" db="EMBL/GenBank/DDBJ databases">
        <title>Large-scale bioinformatics analysis of Bacillus genomes uncovers conserved roles of natural products in bacterial physiology.</title>
        <authorList>
            <consortium name="Agbiome Team Llc"/>
            <person name="Bleich R.M."/>
            <person name="Kirk G.J."/>
            <person name="Santa Maria K.C."/>
            <person name="Allen S.E."/>
            <person name="Farag S."/>
            <person name="Shank E.A."/>
            <person name="Bowers A."/>
        </authorList>
    </citation>
    <scope>NUCLEOTIDE SEQUENCE [LARGE SCALE GENOMIC DNA]</scope>
    <source>
        <strain evidence="5 6">AFS003229</strain>
    </source>
</reference>
<evidence type="ECO:0000259" key="4">
    <source>
        <dbReference type="Pfam" id="PF13193"/>
    </source>
</evidence>